<dbReference type="EC" id="6.1.1.20" evidence="3"/>
<evidence type="ECO:0000256" key="9">
    <source>
        <dbReference type="ARBA" id="ARBA00022842"/>
    </source>
</evidence>
<dbReference type="EMBL" id="DTCA01000009">
    <property type="protein sequence ID" value="HGM06822.1"/>
    <property type="molecule type" value="Genomic_DNA"/>
</dbReference>
<dbReference type="InterPro" id="IPR006195">
    <property type="entry name" value="aa-tRNA-synth_II"/>
</dbReference>
<keyword evidence="8" id="KW-0067">ATP-binding</keyword>
<evidence type="ECO:0000256" key="8">
    <source>
        <dbReference type="ARBA" id="ARBA00022840"/>
    </source>
</evidence>
<dbReference type="AlphaFoldDB" id="A0A7C4D166"/>
<evidence type="ECO:0000256" key="3">
    <source>
        <dbReference type="ARBA" id="ARBA00012814"/>
    </source>
</evidence>
<dbReference type="PANTHER" id="PTHR11538:SF40">
    <property type="entry name" value="PHENYLALANINE--TRNA LIGASE ALPHA SUBUNIT"/>
    <property type="match status" value="1"/>
</dbReference>
<sequence length="512" mass="58880">MPTLCLWGWIIVLNIEPLSRGELVILSILVKVSQQLSVEEIASNAGIPISTVFSVSELLREKGLVDILENEVTYAKTTDEGKKYLEGLPEEMLINIIREHGGEIDIHSIEEVMGKDLAAIAMGWARRRGWIEIVKERSTIRFVRYESLVKHRALLKQFLEDRELPSNMESDSIFIELVKRRLINVYKKKIKIVKLAIPLEKAKEILSYGEGISRLTHEVIVKELWRNYIIKPYNLAALPPIKYLGKKHFFREFIKFISEIMEALGFVEVRDDYVIPELWNFDILFQAQDHPSRDIHDILIVDGSADLSMFNDIIDRVKRVHEKGGYSGSIGWGYVWSYQKAAKLILRSHTTAVTARALTVYREPPVRLYSIARVFRRDNPDARHSPEFTNFDGVIMEKDFNFRKLLGLLTQILMSLGIEKIKFKPAYFPFTEPSVEGYGYVPGYGWIEIFGAGMFRPEVLEMLGVDHPVGAWGMGVERLAMVVYGIDDIRLLFSKDIEFIRKFPTIKIIKGL</sequence>
<dbReference type="InterPro" id="IPR036390">
    <property type="entry name" value="WH_DNA-bd_sf"/>
</dbReference>
<evidence type="ECO:0000256" key="10">
    <source>
        <dbReference type="ARBA" id="ARBA00022917"/>
    </source>
</evidence>
<dbReference type="NCBIfam" id="NF003210">
    <property type="entry name" value="PRK04172.1"/>
    <property type="match status" value="1"/>
</dbReference>
<gene>
    <name evidence="13" type="ORF">ENU31_00220</name>
</gene>
<protein>
    <recommendedName>
        <fullName evidence="3">phenylalanine--tRNA ligase</fullName>
        <ecNumber evidence="3">6.1.1.20</ecNumber>
    </recommendedName>
</protein>
<keyword evidence="6" id="KW-0479">Metal-binding</keyword>
<comment type="subcellular location">
    <subcellularLocation>
        <location evidence="1">Cytoplasm</location>
    </subcellularLocation>
</comment>
<evidence type="ECO:0000256" key="5">
    <source>
        <dbReference type="ARBA" id="ARBA00022598"/>
    </source>
</evidence>
<dbReference type="NCBIfam" id="TIGR00468">
    <property type="entry name" value="pheS"/>
    <property type="match status" value="1"/>
</dbReference>
<organism evidence="13">
    <name type="scientific">Ignisphaera aggregans</name>
    <dbReference type="NCBI Taxonomy" id="334771"/>
    <lineage>
        <taxon>Archaea</taxon>
        <taxon>Thermoproteota</taxon>
        <taxon>Thermoprotei</taxon>
        <taxon>Desulfurococcales</taxon>
        <taxon>Desulfurococcaceae</taxon>
        <taxon>Ignisphaera</taxon>
    </lineage>
</organism>
<dbReference type="InterPro" id="IPR002319">
    <property type="entry name" value="Phenylalanyl-tRNA_Synthase"/>
</dbReference>
<comment type="caution">
    <text evidence="13">The sequence shown here is derived from an EMBL/GenBank/DDBJ whole genome shotgun (WGS) entry which is preliminary data.</text>
</comment>
<evidence type="ECO:0000256" key="4">
    <source>
        <dbReference type="ARBA" id="ARBA00022490"/>
    </source>
</evidence>
<name>A0A7C4D166_9CREN</name>
<dbReference type="Gene3D" id="3.30.930.10">
    <property type="entry name" value="Bira Bifunctional Protein, Domain 2"/>
    <property type="match status" value="1"/>
</dbReference>
<evidence type="ECO:0000256" key="7">
    <source>
        <dbReference type="ARBA" id="ARBA00022741"/>
    </source>
</evidence>
<dbReference type="Pfam" id="PF01409">
    <property type="entry name" value="tRNA-synt_2d"/>
    <property type="match status" value="1"/>
</dbReference>
<dbReference type="InterPro" id="IPR004529">
    <property type="entry name" value="Phe-tRNA-synth_IIc_asu"/>
</dbReference>
<keyword evidence="7" id="KW-0547">Nucleotide-binding</keyword>
<dbReference type="GO" id="GO:0005737">
    <property type="term" value="C:cytoplasm"/>
    <property type="evidence" value="ECO:0007669"/>
    <property type="project" value="UniProtKB-SubCell"/>
</dbReference>
<dbReference type="PROSITE" id="PS50862">
    <property type="entry name" value="AA_TRNA_LIGASE_II"/>
    <property type="match status" value="1"/>
</dbReference>
<dbReference type="SUPFAM" id="SSF46785">
    <property type="entry name" value="Winged helix' DNA-binding domain"/>
    <property type="match status" value="1"/>
</dbReference>
<reference evidence="13" key="1">
    <citation type="journal article" date="2020" name="mSystems">
        <title>Genome- and Community-Level Interaction Insights into Carbon Utilization and Element Cycling Functions of Hydrothermarchaeota in Hydrothermal Sediment.</title>
        <authorList>
            <person name="Zhou Z."/>
            <person name="Liu Y."/>
            <person name="Xu W."/>
            <person name="Pan J."/>
            <person name="Luo Z.H."/>
            <person name="Li M."/>
        </authorList>
    </citation>
    <scope>NUCLEOTIDE SEQUENCE [LARGE SCALE GENOMIC DNA]</scope>
    <source>
        <strain evidence="13">SpSt-658</strain>
    </source>
</reference>
<keyword evidence="5 13" id="KW-0436">Ligase</keyword>
<dbReference type="SUPFAM" id="SSF55681">
    <property type="entry name" value="Class II aaRS and biotin synthetases"/>
    <property type="match status" value="1"/>
</dbReference>
<evidence type="ECO:0000259" key="12">
    <source>
        <dbReference type="PROSITE" id="PS50862"/>
    </source>
</evidence>
<dbReference type="GO" id="GO:0000049">
    <property type="term" value="F:tRNA binding"/>
    <property type="evidence" value="ECO:0007669"/>
    <property type="project" value="InterPro"/>
</dbReference>
<dbReference type="PANTHER" id="PTHR11538">
    <property type="entry name" value="PHENYLALANYL-TRNA SYNTHETASE"/>
    <property type="match status" value="1"/>
</dbReference>
<keyword evidence="9" id="KW-0460">Magnesium</keyword>
<dbReference type="GO" id="GO:0046872">
    <property type="term" value="F:metal ion binding"/>
    <property type="evidence" value="ECO:0007669"/>
    <property type="project" value="UniProtKB-KW"/>
</dbReference>
<evidence type="ECO:0000256" key="1">
    <source>
        <dbReference type="ARBA" id="ARBA00004496"/>
    </source>
</evidence>
<evidence type="ECO:0000256" key="6">
    <source>
        <dbReference type="ARBA" id="ARBA00022723"/>
    </source>
</evidence>
<proteinExistence type="inferred from homology"/>
<dbReference type="Gene3D" id="1.10.10.10">
    <property type="entry name" value="Winged helix-like DNA-binding domain superfamily/Winged helix DNA-binding domain"/>
    <property type="match status" value="1"/>
</dbReference>
<feature type="domain" description="Aminoacyl-transfer RNA synthetases class-II family profile" evidence="12">
    <location>
        <begin position="255"/>
        <end position="504"/>
    </location>
</feature>
<evidence type="ECO:0000256" key="2">
    <source>
        <dbReference type="ARBA" id="ARBA00006703"/>
    </source>
</evidence>
<keyword evidence="11" id="KW-0030">Aminoacyl-tRNA synthetase</keyword>
<keyword evidence="10" id="KW-0648">Protein biosynthesis</keyword>
<comment type="similarity">
    <text evidence="2">Belongs to the class-II aminoacyl-tRNA synthetase family. Phe-tRNA synthetase alpha subunit type 2 subfamily.</text>
</comment>
<keyword evidence="4" id="KW-0963">Cytoplasm</keyword>
<evidence type="ECO:0000256" key="11">
    <source>
        <dbReference type="ARBA" id="ARBA00023146"/>
    </source>
</evidence>
<dbReference type="InterPro" id="IPR036388">
    <property type="entry name" value="WH-like_DNA-bd_sf"/>
</dbReference>
<evidence type="ECO:0000313" key="13">
    <source>
        <dbReference type="EMBL" id="HGM06822.1"/>
    </source>
</evidence>
<dbReference type="CDD" id="cd00496">
    <property type="entry name" value="PheRS_alpha_core"/>
    <property type="match status" value="1"/>
</dbReference>
<dbReference type="GO" id="GO:0006432">
    <property type="term" value="P:phenylalanyl-tRNA aminoacylation"/>
    <property type="evidence" value="ECO:0007669"/>
    <property type="project" value="InterPro"/>
</dbReference>
<accession>A0A7C4D166</accession>
<dbReference type="GO" id="GO:0005524">
    <property type="term" value="F:ATP binding"/>
    <property type="evidence" value="ECO:0007669"/>
    <property type="project" value="UniProtKB-KW"/>
</dbReference>
<dbReference type="InterPro" id="IPR045864">
    <property type="entry name" value="aa-tRNA-synth_II/BPL/LPL"/>
</dbReference>
<dbReference type="GO" id="GO:0004826">
    <property type="term" value="F:phenylalanine-tRNA ligase activity"/>
    <property type="evidence" value="ECO:0007669"/>
    <property type="project" value="UniProtKB-EC"/>
</dbReference>